<feature type="signal peptide" evidence="2">
    <location>
        <begin position="1"/>
        <end position="26"/>
    </location>
</feature>
<dbReference type="Gene3D" id="3.40.710.10">
    <property type="entry name" value="DD-peptidase/beta-lactamase superfamily"/>
    <property type="match status" value="1"/>
</dbReference>
<feature type="chain" id="PRO_5010519671" evidence="2">
    <location>
        <begin position="27"/>
        <end position="424"/>
    </location>
</feature>
<organism evidence="4 5">
    <name type="scientific">Segatella oulorum</name>
    <dbReference type="NCBI Taxonomy" id="28136"/>
    <lineage>
        <taxon>Bacteria</taxon>
        <taxon>Pseudomonadati</taxon>
        <taxon>Bacteroidota</taxon>
        <taxon>Bacteroidia</taxon>
        <taxon>Bacteroidales</taxon>
        <taxon>Prevotellaceae</taxon>
        <taxon>Segatella</taxon>
    </lineage>
</organism>
<gene>
    <name evidence="4" type="ORF">SAMN02745202_00389</name>
</gene>
<feature type="domain" description="Beta-lactamase-related" evidence="3">
    <location>
        <begin position="48"/>
        <end position="414"/>
    </location>
</feature>
<sequence length="424" mass="46765">MKHFYLHSLRCAFVLAGLLFGFAMSAQNIEKTTPEAVGLDVHRLQQADACIDKAIREGRTPGAVLAVVRHGKIGYLKAYGRRQTLPSPLPMTENTIFDMASCTKSMATTMAVMQLLEQGKLRLNDPVQLYLPHFQNWKEGQGDSVVIRIVHLLTHTSGLPAYAPVADLQKKGRFPDAERQMNYIETCRRNEKPACDMQYSCLNFITLQHIVEQITGQSLRDYCAEHVFQPLHMRHTDFIPCAPNKQGFWVETDKPRWMKRGEKADNTPLAPTEKQPNGQILCGIVHDPLARVMNGGISGNAGLFSNAEDIAVLCAMLLNGGSWQGRQILSPLTVEKMQQIPAGFEAFGRCLGWDKSSPYASNKGDLLSDAAFGHTGYTGTSIVIDPKNDLAIILLTNAVHPVDKTNVVRLRAEVANAVAGSVTQ</sequence>
<protein>
    <submittedName>
        <fullName evidence="4">CubicO group peptidase, beta-lactamase class C family</fullName>
    </submittedName>
</protein>
<dbReference type="PANTHER" id="PTHR43283">
    <property type="entry name" value="BETA-LACTAMASE-RELATED"/>
    <property type="match status" value="1"/>
</dbReference>
<accession>A0A1T4LD66</accession>
<dbReference type="STRING" id="28136.SAMN02745202_00389"/>
<dbReference type="GO" id="GO:0016787">
    <property type="term" value="F:hydrolase activity"/>
    <property type="evidence" value="ECO:0007669"/>
    <property type="project" value="UniProtKB-KW"/>
</dbReference>
<dbReference type="Proteomes" id="UP000190065">
    <property type="component" value="Unassembled WGS sequence"/>
</dbReference>
<evidence type="ECO:0000256" key="2">
    <source>
        <dbReference type="SAM" id="SignalP"/>
    </source>
</evidence>
<reference evidence="4 5" key="1">
    <citation type="submission" date="2017-02" db="EMBL/GenBank/DDBJ databases">
        <authorList>
            <person name="Peterson S.W."/>
        </authorList>
    </citation>
    <scope>NUCLEOTIDE SEQUENCE [LARGE SCALE GENOMIC DNA]</scope>
    <source>
        <strain evidence="4 5">ATCC 43324</strain>
    </source>
</reference>
<dbReference type="InterPro" id="IPR050789">
    <property type="entry name" value="Diverse_Enzym_Activities"/>
</dbReference>
<dbReference type="SUPFAM" id="SSF56601">
    <property type="entry name" value="beta-lactamase/transpeptidase-like"/>
    <property type="match status" value="1"/>
</dbReference>
<dbReference type="eggNOG" id="COG1680">
    <property type="taxonomic scope" value="Bacteria"/>
</dbReference>
<dbReference type="InterPro" id="IPR001466">
    <property type="entry name" value="Beta-lactam-related"/>
</dbReference>
<dbReference type="RefSeq" id="WP_051529468.1">
    <property type="nucleotide sequence ID" value="NZ_FUXK01000003.1"/>
</dbReference>
<evidence type="ECO:0000256" key="1">
    <source>
        <dbReference type="ARBA" id="ARBA00022801"/>
    </source>
</evidence>
<dbReference type="PANTHER" id="PTHR43283:SF11">
    <property type="entry name" value="BETA-LACTAMASE-RELATED DOMAIN-CONTAINING PROTEIN"/>
    <property type="match status" value="1"/>
</dbReference>
<keyword evidence="2" id="KW-0732">Signal</keyword>
<dbReference type="InterPro" id="IPR012338">
    <property type="entry name" value="Beta-lactam/transpept-like"/>
</dbReference>
<dbReference type="EMBL" id="FUXK01000003">
    <property type="protein sequence ID" value="SJZ52655.1"/>
    <property type="molecule type" value="Genomic_DNA"/>
</dbReference>
<dbReference type="Pfam" id="PF00144">
    <property type="entry name" value="Beta-lactamase"/>
    <property type="match status" value="1"/>
</dbReference>
<evidence type="ECO:0000313" key="5">
    <source>
        <dbReference type="Proteomes" id="UP000190065"/>
    </source>
</evidence>
<evidence type="ECO:0000259" key="3">
    <source>
        <dbReference type="Pfam" id="PF00144"/>
    </source>
</evidence>
<name>A0A1T4LD66_9BACT</name>
<dbReference type="AlphaFoldDB" id="A0A1T4LD66"/>
<evidence type="ECO:0000313" key="4">
    <source>
        <dbReference type="EMBL" id="SJZ52655.1"/>
    </source>
</evidence>
<keyword evidence="1" id="KW-0378">Hydrolase</keyword>
<proteinExistence type="predicted"/>